<feature type="domain" description="Integral membrane bound transporter" evidence="6">
    <location>
        <begin position="80"/>
        <end position="191"/>
    </location>
</feature>
<feature type="transmembrane region" description="Helical" evidence="5">
    <location>
        <begin position="48"/>
        <end position="66"/>
    </location>
</feature>
<evidence type="ECO:0000256" key="2">
    <source>
        <dbReference type="ARBA" id="ARBA00022692"/>
    </source>
</evidence>
<evidence type="ECO:0000259" key="6">
    <source>
        <dbReference type="Pfam" id="PF13515"/>
    </source>
</evidence>
<evidence type="ECO:0000313" key="7">
    <source>
        <dbReference type="EMBL" id="GIJ18736.1"/>
    </source>
</evidence>
<dbReference type="InterPro" id="IPR049453">
    <property type="entry name" value="Memb_transporter_dom"/>
</dbReference>
<feature type="transmembrane region" description="Helical" evidence="5">
    <location>
        <begin position="104"/>
        <end position="124"/>
    </location>
</feature>
<feature type="transmembrane region" description="Helical" evidence="5">
    <location>
        <begin position="130"/>
        <end position="152"/>
    </location>
</feature>
<comment type="subcellular location">
    <subcellularLocation>
        <location evidence="1">Membrane</location>
        <topology evidence="1">Multi-pass membrane protein</topology>
    </subcellularLocation>
</comment>
<keyword evidence="4 5" id="KW-0472">Membrane</keyword>
<evidence type="ECO:0000256" key="1">
    <source>
        <dbReference type="ARBA" id="ARBA00004141"/>
    </source>
</evidence>
<evidence type="ECO:0000256" key="3">
    <source>
        <dbReference type="ARBA" id="ARBA00022989"/>
    </source>
</evidence>
<comment type="caution">
    <text evidence="7">The sequence shown here is derived from an EMBL/GenBank/DDBJ whole genome shotgun (WGS) entry which is preliminary data.</text>
</comment>
<name>A0ABQ4ILE9_9ACTN</name>
<accession>A0ABQ4ILE9</accession>
<keyword evidence="2 5" id="KW-0812">Transmembrane</keyword>
<gene>
    <name evidence="7" type="ORF">Vgi01_54200</name>
</gene>
<protein>
    <recommendedName>
        <fullName evidence="6">Integral membrane bound transporter domain-containing protein</fullName>
    </recommendedName>
</protein>
<keyword evidence="8" id="KW-1185">Reference proteome</keyword>
<evidence type="ECO:0000256" key="5">
    <source>
        <dbReference type="SAM" id="Phobius"/>
    </source>
</evidence>
<proteinExistence type="predicted"/>
<sequence length="416" mass="43781">MVWAAWCAFHHSLRQNRATATQPPVTSLYGVSRVTNWFRTAGGRLRDSWLLVVEVTLATTASWFVASRLLGGPHGSGDLSAFYAPAAALIVLSQARGVRLRRALRVLAGIAVGVVLGEAVVGVFGARSTAAVFVVILAAAGITVATGAPGVVRNQLTTSALFLVAVVPPGQELEPTRLYDALIGGSIALLITQVVGAQSPLRPLDTEGRRTFAELSGVLDDIRQAVQRHDEQAARSAFGRAQQLDSRTAALRRAVSVADENLRLAIWERGSRSRVDAARSAADHVDYAVRNTRTLARSTVVLARLPQPPPPQLATALAGLSRLAGCAAAVLTAVVAGDGDTADRHVDRASAVALDAVRAMTPLVRHEQPLPVSTIVGHIRMVTVDLLRSAGADKPDVLDAIDAALALPSEHRTGDS</sequence>
<dbReference type="EMBL" id="BOPA01000049">
    <property type="protein sequence ID" value="GIJ18736.1"/>
    <property type="molecule type" value="Genomic_DNA"/>
</dbReference>
<feature type="transmembrane region" description="Helical" evidence="5">
    <location>
        <begin position="72"/>
        <end position="92"/>
    </location>
</feature>
<evidence type="ECO:0000256" key="4">
    <source>
        <dbReference type="ARBA" id="ARBA00023136"/>
    </source>
</evidence>
<dbReference type="Pfam" id="PF13515">
    <property type="entry name" value="FUSC_2"/>
    <property type="match status" value="1"/>
</dbReference>
<dbReference type="Proteomes" id="UP000647860">
    <property type="component" value="Unassembled WGS sequence"/>
</dbReference>
<evidence type="ECO:0000313" key="8">
    <source>
        <dbReference type="Proteomes" id="UP000647860"/>
    </source>
</evidence>
<organism evidence="7 8">
    <name type="scientific">Micromonospora gifhornensis</name>
    <dbReference type="NCBI Taxonomy" id="84594"/>
    <lineage>
        <taxon>Bacteria</taxon>
        <taxon>Bacillati</taxon>
        <taxon>Actinomycetota</taxon>
        <taxon>Actinomycetes</taxon>
        <taxon>Micromonosporales</taxon>
        <taxon>Micromonosporaceae</taxon>
        <taxon>Micromonospora</taxon>
    </lineage>
</organism>
<reference evidence="7 8" key="1">
    <citation type="submission" date="2021-01" db="EMBL/GenBank/DDBJ databases">
        <title>Whole genome shotgun sequence of Verrucosispora gifhornensis NBRC 16317.</title>
        <authorList>
            <person name="Komaki H."/>
            <person name="Tamura T."/>
        </authorList>
    </citation>
    <scope>NUCLEOTIDE SEQUENCE [LARGE SCALE GENOMIC DNA]</scope>
    <source>
        <strain evidence="7 8">NBRC 16317</strain>
    </source>
</reference>
<keyword evidence="3 5" id="KW-1133">Transmembrane helix</keyword>